<keyword evidence="3" id="KW-1185">Reference proteome</keyword>
<evidence type="ECO:0000256" key="1">
    <source>
        <dbReference type="SAM" id="MobiDB-lite"/>
    </source>
</evidence>
<comment type="caution">
    <text evidence="2">The sequence shown here is derived from an EMBL/GenBank/DDBJ whole genome shotgun (WGS) entry which is preliminary data.</text>
</comment>
<feature type="compositionally biased region" description="Basic residues" evidence="1">
    <location>
        <begin position="10"/>
        <end position="23"/>
    </location>
</feature>
<accession>A0ABQ6IVT6</accession>
<feature type="region of interest" description="Disordered" evidence="1">
    <location>
        <begin position="1"/>
        <end position="27"/>
    </location>
</feature>
<evidence type="ECO:0000313" key="2">
    <source>
        <dbReference type="EMBL" id="GMA40829.1"/>
    </source>
</evidence>
<evidence type="ECO:0000313" key="3">
    <source>
        <dbReference type="Proteomes" id="UP001157126"/>
    </source>
</evidence>
<sequence length="230" mass="24425">MASADTGSVKSKKSRVTIAKLKKDRSSTDRRVAKNGAFQVVQLEDSSLGVADVGLLDGAQAYVLSPEGVDIAWESRPDIKSYQILRDGEALADVPGTSEGYRDDTVRPGGTYEYKVVGESVNPDAQDAPFWGFSAKVPKGDEKSGSELSSAAAVQSSKALAAAAATEATATIGWKTFIAESFVQVPAWGLWSRAAMTTLTTSRVMVDPGMCIVRRIGRTCRRPFAGVISL</sequence>
<name>A0ABQ6IVT6_9MICO</name>
<evidence type="ECO:0008006" key="4">
    <source>
        <dbReference type="Google" id="ProtNLM"/>
    </source>
</evidence>
<dbReference type="Gene3D" id="2.60.40.10">
    <property type="entry name" value="Immunoglobulins"/>
    <property type="match status" value="1"/>
</dbReference>
<dbReference type="Proteomes" id="UP001157126">
    <property type="component" value="Unassembled WGS sequence"/>
</dbReference>
<dbReference type="RefSeq" id="WP_284304462.1">
    <property type="nucleotide sequence ID" value="NZ_BSUO01000001.1"/>
</dbReference>
<dbReference type="InterPro" id="IPR013783">
    <property type="entry name" value="Ig-like_fold"/>
</dbReference>
<reference evidence="3" key="1">
    <citation type="journal article" date="2019" name="Int. J. Syst. Evol. Microbiol.">
        <title>The Global Catalogue of Microorganisms (GCM) 10K type strain sequencing project: providing services to taxonomists for standard genome sequencing and annotation.</title>
        <authorList>
            <consortium name="The Broad Institute Genomics Platform"/>
            <consortium name="The Broad Institute Genome Sequencing Center for Infectious Disease"/>
            <person name="Wu L."/>
            <person name="Ma J."/>
        </authorList>
    </citation>
    <scope>NUCLEOTIDE SEQUENCE [LARGE SCALE GENOMIC DNA]</scope>
    <source>
        <strain evidence="3">NBRC 113072</strain>
    </source>
</reference>
<protein>
    <recommendedName>
        <fullName evidence="4">Fibronectin type-III domain-containing protein</fullName>
    </recommendedName>
</protein>
<gene>
    <name evidence="2" type="ORF">GCM10025883_28740</name>
</gene>
<proteinExistence type="predicted"/>
<dbReference type="EMBL" id="BSUO01000001">
    <property type="protein sequence ID" value="GMA40829.1"/>
    <property type="molecule type" value="Genomic_DNA"/>
</dbReference>
<organism evidence="2 3">
    <name type="scientific">Mobilicoccus caccae</name>
    <dbReference type="NCBI Taxonomy" id="1859295"/>
    <lineage>
        <taxon>Bacteria</taxon>
        <taxon>Bacillati</taxon>
        <taxon>Actinomycetota</taxon>
        <taxon>Actinomycetes</taxon>
        <taxon>Micrococcales</taxon>
        <taxon>Dermatophilaceae</taxon>
        <taxon>Mobilicoccus</taxon>
    </lineage>
</organism>